<organism evidence="2 3">
    <name type="scientific">Carpinus fangiana</name>
    <dbReference type="NCBI Taxonomy" id="176857"/>
    <lineage>
        <taxon>Eukaryota</taxon>
        <taxon>Viridiplantae</taxon>
        <taxon>Streptophyta</taxon>
        <taxon>Embryophyta</taxon>
        <taxon>Tracheophyta</taxon>
        <taxon>Spermatophyta</taxon>
        <taxon>Magnoliopsida</taxon>
        <taxon>eudicotyledons</taxon>
        <taxon>Gunneridae</taxon>
        <taxon>Pentapetalae</taxon>
        <taxon>rosids</taxon>
        <taxon>fabids</taxon>
        <taxon>Fagales</taxon>
        <taxon>Betulaceae</taxon>
        <taxon>Carpinus</taxon>
    </lineage>
</organism>
<keyword evidence="3" id="KW-1185">Reference proteome</keyword>
<name>A0A5N6L0R5_9ROSI</name>
<accession>A0A5N6L0R5</accession>
<comment type="caution">
    <text evidence="2">The sequence shown here is derived from an EMBL/GenBank/DDBJ whole genome shotgun (WGS) entry which is preliminary data.</text>
</comment>
<proteinExistence type="predicted"/>
<dbReference type="EMBL" id="VIBQ01000045">
    <property type="protein sequence ID" value="KAB8477476.1"/>
    <property type="molecule type" value="Genomic_DNA"/>
</dbReference>
<feature type="compositionally biased region" description="Basic and acidic residues" evidence="1">
    <location>
        <begin position="17"/>
        <end position="27"/>
    </location>
</feature>
<feature type="region of interest" description="Disordered" evidence="1">
    <location>
        <begin position="1"/>
        <end position="27"/>
    </location>
</feature>
<evidence type="ECO:0000313" key="2">
    <source>
        <dbReference type="EMBL" id="KAB8477476.1"/>
    </source>
</evidence>
<sequence length="92" mass="11175">MKRNSDRYKSNRVGKSTAREDRKRSLFEKDRDRKEDILFQGQRSQKKTLILPLDYKSIKPKTRCASKSIRTRYRYKYRRGKPMGYQRGKAIR</sequence>
<dbReference type="Proteomes" id="UP000327013">
    <property type="component" value="Unassembled WGS sequence"/>
</dbReference>
<evidence type="ECO:0000313" key="3">
    <source>
        <dbReference type="Proteomes" id="UP000327013"/>
    </source>
</evidence>
<gene>
    <name evidence="2" type="ORF">FH972_025342</name>
</gene>
<reference evidence="2 3" key="1">
    <citation type="submission" date="2019-06" db="EMBL/GenBank/DDBJ databases">
        <title>A chromosomal-level reference genome of Carpinus fangiana (Coryloideae, Betulaceae).</title>
        <authorList>
            <person name="Yang X."/>
            <person name="Wang Z."/>
            <person name="Zhang L."/>
            <person name="Hao G."/>
            <person name="Liu J."/>
            <person name="Yang Y."/>
        </authorList>
    </citation>
    <scope>NUCLEOTIDE SEQUENCE [LARGE SCALE GENOMIC DNA]</scope>
    <source>
        <strain evidence="2">Cfa_2016G</strain>
        <tissue evidence="2">Leaf</tissue>
    </source>
</reference>
<evidence type="ECO:0000256" key="1">
    <source>
        <dbReference type="SAM" id="MobiDB-lite"/>
    </source>
</evidence>
<protein>
    <submittedName>
        <fullName evidence="2">Uncharacterized protein</fullName>
    </submittedName>
</protein>
<dbReference type="AlphaFoldDB" id="A0A5N6L0R5"/>